<dbReference type="GO" id="GO:0020037">
    <property type="term" value="F:heme binding"/>
    <property type="evidence" value="ECO:0007669"/>
    <property type="project" value="InterPro"/>
</dbReference>
<evidence type="ECO:0000313" key="9">
    <source>
        <dbReference type="Proteomes" id="UP000700596"/>
    </source>
</evidence>
<dbReference type="PANTHER" id="PTHR24304:SF2">
    <property type="entry name" value="24-HYDROXYCHOLESTEROL 7-ALPHA-HYDROXYLASE"/>
    <property type="match status" value="1"/>
</dbReference>
<dbReference type="GO" id="GO:0016705">
    <property type="term" value="F:oxidoreductase activity, acting on paired donors, with incorporation or reduction of molecular oxygen"/>
    <property type="evidence" value="ECO:0007669"/>
    <property type="project" value="InterPro"/>
</dbReference>
<dbReference type="SUPFAM" id="SSF48264">
    <property type="entry name" value="Cytochrome P450"/>
    <property type="match status" value="1"/>
</dbReference>
<dbReference type="Gene3D" id="1.10.630.10">
    <property type="entry name" value="Cytochrome P450"/>
    <property type="match status" value="1"/>
</dbReference>
<dbReference type="Proteomes" id="UP000700596">
    <property type="component" value="Unassembled WGS sequence"/>
</dbReference>
<evidence type="ECO:0000256" key="5">
    <source>
        <dbReference type="ARBA" id="ARBA00023004"/>
    </source>
</evidence>
<comment type="similarity">
    <text evidence="2">Belongs to the cytochrome P450 family.</text>
</comment>
<name>A0A9P9D636_9PLEO</name>
<dbReference type="AlphaFoldDB" id="A0A9P9D636"/>
<organism evidence="8 9">
    <name type="scientific">Dendryphion nanum</name>
    <dbReference type="NCBI Taxonomy" id="256645"/>
    <lineage>
        <taxon>Eukaryota</taxon>
        <taxon>Fungi</taxon>
        <taxon>Dikarya</taxon>
        <taxon>Ascomycota</taxon>
        <taxon>Pezizomycotina</taxon>
        <taxon>Dothideomycetes</taxon>
        <taxon>Pleosporomycetidae</taxon>
        <taxon>Pleosporales</taxon>
        <taxon>Torulaceae</taxon>
        <taxon>Dendryphion</taxon>
    </lineage>
</organism>
<evidence type="ECO:0000256" key="2">
    <source>
        <dbReference type="ARBA" id="ARBA00010617"/>
    </source>
</evidence>
<dbReference type="InterPro" id="IPR001128">
    <property type="entry name" value="Cyt_P450"/>
</dbReference>
<dbReference type="GO" id="GO:0005506">
    <property type="term" value="F:iron ion binding"/>
    <property type="evidence" value="ECO:0007669"/>
    <property type="project" value="InterPro"/>
</dbReference>
<keyword evidence="7" id="KW-0472">Membrane</keyword>
<evidence type="ECO:0000313" key="8">
    <source>
        <dbReference type="EMBL" id="KAH7113274.1"/>
    </source>
</evidence>
<keyword evidence="7" id="KW-1133">Transmembrane helix</keyword>
<feature type="transmembrane region" description="Helical" evidence="7">
    <location>
        <begin position="16"/>
        <end position="36"/>
    </location>
</feature>
<evidence type="ECO:0000256" key="1">
    <source>
        <dbReference type="ARBA" id="ARBA00001971"/>
    </source>
</evidence>
<gene>
    <name evidence="8" type="ORF">B0J11DRAFT_472367</name>
</gene>
<dbReference type="InterPro" id="IPR036396">
    <property type="entry name" value="Cyt_P450_sf"/>
</dbReference>
<dbReference type="EMBL" id="JAGMWT010000019">
    <property type="protein sequence ID" value="KAH7113274.1"/>
    <property type="molecule type" value="Genomic_DNA"/>
</dbReference>
<keyword evidence="7" id="KW-0812">Transmembrane</keyword>
<feature type="binding site" description="axial binding residue" evidence="6">
    <location>
        <position position="446"/>
    </location>
    <ligand>
        <name>heme</name>
        <dbReference type="ChEBI" id="CHEBI:30413"/>
    </ligand>
    <ligandPart>
        <name>Fe</name>
        <dbReference type="ChEBI" id="CHEBI:18248"/>
    </ligandPart>
</feature>
<comment type="caution">
    <text evidence="8">The sequence shown here is derived from an EMBL/GenBank/DDBJ whole genome shotgun (WGS) entry which is preliminary data.</text>
</comment>
<protein>
    <submittedName>
        <fullName evidence="8">Cytochrome P450</fullName>
    </submittedName>
</protein>
<dbReference type="Pfam" id="PF00067">
    <property type="entry name" value="p450"/>
    <property type="match status" value="1"/>
</dbReference>
<keyword evidence="5 6" id="KW-0408">Iron</keyword>
<evidence type="ECO:0000256" key="4">
    <source>
        <dbReference type="ARBA" id="ARBA00022723"/>
    </source>
</evidence>
<accession>A0A9P9D636</accession>
<evidence type="ECO:0000256" key="6">
    <source>
        <dbReference type="PIRSR" id="PIRSR602403-1"/>
    </source>
</evidence>
<evidence type="ECO:0000256" key="3">
    <source>
        <dbReference type="ARBA" id="ARBA00022617"/>
    </source>
</evidence>
<keyword evidence="9" id="KW-1185">Reference proteome</keyword>
<keyword evidence="4 6" id="KW-0479">Metal-binding</keyword>
<dbReference type="OrthoDB" id="1055148at2759"/>
<sequence>MAVLDSLELVTTSPTTAILLSSAVVFTVWLLATTYLRRPSLSKAPPKVPNDLPLTGALGYWTQRWDFFRHARAHAPTGNFSFHAGPNTVVALSGDRGRKLFFESRDLNFNEGYAVLFGGSPSLKNHDKEANIEDDSNFFPRRLTTLLKNDMFRKKLPKLLSDVQDGIDAIKAEPSGITNPFESVYRIVFRLTIRMVGAEELADDPVLLESFLKYFMMIESTATATTIMFPSLPTPGMLKRTYAGARLYMIVEKIVKQREKTGEKHDDALQFLLDQGDRMFKIIEFTVGALFAGLLNTGINAAWILIWLTANPDWLEKVREEVRSVAAKHATDTSKPLLEQLSEIPIEAWENDFPISDMCLKESIRINALGTAIRKNTSGKDIPIGDGSVIPPNAFAVYHMGDVHYDPEAYPNPMRWDPGRYLPERAEDKKKSPYGYIGWGVARHPCLGMRFAKLENNVLNAYFVAAFDFELVNQKGQKVTEMPMPDLNGHTAHKPKVPPYLKVTAREK</sequence>
<evidence type="ECO:0000256" key="7">
    <source>
        <dbReference type="SAM" id="Phobius"/>
    </source>
</evidence>
<keyword evidence="3 6" id="KW-0349">Heme</keyword>
<reference evidence="8" key="1">
    <citation type="journal article" date="2021" name="Nat. Commun.">
        <title>Genetic determinants of endophytism in the Arabidopsis root mycobiome.</title>
        <authorList>
            <person name="Mesny F."/>
            <person name="Miyauchi S."/>
            <person name="Thiergart T."/>
            <person name="Pickel B."/>
            <person name="Atanasova L."/>
            <person name="Karlsson M."/>
            <person name="Huettel B."/>
            <person name="Barry K.W."/>
            <person name="Haridas S."/>
            <person name="Chen C."/>
            <person name="Bauer D."/>
            <person name="Andreopoulos W."/>
            <person name="Pangilinan J."/>
            <person name="LaButti K."/>
            <person name="Riley R."/>
            <person name="Lipzen A."/>
            <person name="Clum A."/>
            <person name="Drula E."/>
            <person name="Henrissat B."/>
            <person name="Kohler A."/>
            <person name="Grigoriev I.V."/>
            <person name="Martin F.M."/>
            <person name="Hacquard S."/>
        </authorList>
    </citation>
    <scope>NUCLEOTIDE SEQUENCE</scope>
    <source>
        <strain evidence="8">MPI-CAGE-CH-0243</strain>
    </source>
</reference>
<comment type="cofactor">
    <cofactor evidence="1 6">
        <name>heme</name>
        <dbReference type="ChEBI" id="CHEBI:30413"/>
    </cofactor>
</comment>
<dbReference type="InterPro" id="IPR002403">
    <property type="entry name" value="Cyt_P450_E_grp-IV"/>
</dbReference>
<proteinExistence type="inferred from homology"/>
<dbReference type="PRINTS" id="PR00465">
    <property type="entry name" value="EP450IV"/>
</dbReference>
<dbReference type="GO" id="GO:0004497">
    <property type="term" value="F:monooxygenase activity"/>
    <property type="evidence" value="ECO:0007669"/>
    <property type="project" value="InterPro"/>
</dbReference>
<dbReference type="PANTHER" id="PTHR24304">
    <property type="entry name" value="CYTOCHROME P450 FAMILY 7"/>
    <property type="match status" value="1"/>
</dbReference>
<dbReference type="InterPro" id="IPR050529">
    <property type="entry name" value="CYP450_sterol_14alpha_dmase"/>
</dbReference>
<feature type="transmembrane region" description="Helical" evidence="7">
    <location>
        <begin position="285"/>
        <end position="308"/>
    </location>
</feature>